<keyword evidence="3" id="KW-0812">Transmembrane</keyword>
<feature type="coiled-coil region" evidence="2">
    <location>
        <begin position="82"/>
        <end position="116"/>
    </location>
</feature>
<dbReference type="EMBL" id="CAJJDN010000124">
    <property type="protein sequence ID" value="CAD8119986.1"/>
    <property type="molecule type" value="Genomic_DNA"/>
</dbReference>
<keyword evidence="2" id="KW-0175">Coiled coil</keyword>
<keyword evidence="1" id="KW-0853">WD repeat</keyword>
<feature type="transmembrane region" description="Helical" evidence="3">
    <location>
        <begin position="285"/>
        <end position="311"/>
    </location>
</feature>
<organism evidence="4 5">
    <name type="scientific">Paramecium sonneborni</name>
    <dbReference type="NCBI Taxonomy" id="65129"/>
    <lineage>
        <taxon>Eukaryota</taxon>
        <taxon>Sar</taxon>
        <taxon>Alveolata</taxon>
        <taxon>Ciliophora</taxon>
        <taxon>Intramacronucleata</taxon>
        <taxon>Oligohymenophorea</taxon>
        <taxon>Peniculida</taxon>
        <taxon>Parameciidae</taxon>
        <taxon>Paramecium</taxon>
    </lineage>
</organism>
<accession>A0A8S1QVW1</accession>
<dbReference type="InterPro" id="IPR001680">
    <property type="entry name" value="WD40_rpt"/>
</dbReference>
<protein>
    <submittedName>
        <fullName evidence="4">Uncharacterized protein</fullName>
    </submittedName>
</protein>
<keyword evidence="3" id="KW-1133">Transmembrane helix</keyword>
<evidence type="ECO:0000256" key="3">
    <source>
        <dbReference type="SAM" id="Phobius"/>
    </source>
</evidence>
<evidence type="ECO:0000313" key="5">
    <source>
        <dbReference type="Proteomes" id="UP000692954"/>
    </source>
</evidence>
<keyword evidence="3" id="KW-0472">Membrane</keyword>
<evidence type="ECO:0000256" key="1">
    <source>
        <dbReference type="PROSITE-ProRule" id="PRU00221"/>
    </source>
</evidence>
<evidence type="ECO:0000256" key="2">
    <source>
        <dbReference type="SAM" id="Coils"/>
    </source>
</evidence>
<gene>
    <name evidence="4" type="ORF">PSON_ATCC_30995.1.T1240004</name>
</gene>
<keyword evidence="5" id="KW-1185">Reference proteome</keyword>
<feature type="repeat" description="WD" evidence="1">
    <location>
        <begin position="177"/>
        <end position="208"/>
    </location>
</feature>
<sequence>MLSDFVQLDQIRNQNLQEQGYICQSKLKKPIKYKKWLFLLFLAIIMSLVSFMCVHFQKQPQLEIDIQINKEIKKVLCSNRSFERLSQSEREQEININKINQEIDNREEQGKYLEKKERSYYKWIRQKMQLQIDQFNLTQLVFCQCIQQESSIMIIANDNDIDVYQFKDGQIQLIQTLRGHKYDVATGYFMKNSNYFISGSSDNTIQLYGKLRIIYDKFNISLMDIKIGLIIQQQILKKILLHLLAKMELFYFRRNNIINLIQLKQYKIKRKYYTCSQIKFTIISYLMLISTIGSTLFYVLIINFYLIHVYFKYFSQYKIKKIITRLEYSELQINLNQTF</sequence>
<reference evidence="4" key="1">
    <citation type="submission" date="2021-01" db="EMBL/GenBank/DDBJ databases">
        <authorList>
            <consortium name="Genoscope - CEA"/>
            <person name="William W."/>
        </authorList>
    </citation>
    <scope>NUCLEOTIDE SEQUENCE</scope>
</reference>
<dbReference type="SMART" id="SM00320">
    <property type="entry name" value="WD40"/>
    <property type="match status" value="1"/>
</dbReference>
<comment type="caution">
    <text evidence="4">The sequence shown here is derived from an EMBL/GenBank/DDBJ whole genome shotgun (WGS) entry which is preliminary data.</text>
</comment>
<dbReference type="PROSITE" id="PS50082">
    <property type="entry name" value="WD_REPEATS_2"/>
    <property type="match status" value="1"/>
</dbReference>
<dbReference type="Proteomes" id="UP000692954">
    <property type="component" value="Unassembled WGS sequence"/>
</dbReference>
<dbReference type="AlphaFoldDB" id="A0A8S1QVW1"/>
<name>A0A8S1QVW1_9CILI</name>
<feature type="transmembrane region" description="Helical" evidence="3">
    <location>
        <begin position="36"/>
        <end position="57"/>
    </location>
</feature>
<evidence type="ECO:0000313" key="4">
    <source>
        <dbReference type="EMBL" id="CAD8119986.1"/>
    </source>
</evidence>
<proteinExistence type="predicted"/>